<protein>
    <submittedName>
        <fullName evidence="2">Uncharacterized protein</fullName>
    </submittedName>
</protein>
<accession>A0A0N0VH75</accession>
<reference evidence="2 3" key="1">
    <citation type="submission" date="2015-07" db="EMBL/GenBank/DDBJ databases">
        <title>High-quality genome of monoxenous trypanosomatid Leptomonas pyrrhocoris.</title>
        <authorList>
            <person name="Flegontov P."/>
            <person name="Butenko A."/>
            <person name="Firsov S."/>
            <person name="Vlcek C."/>
            <person name="Logacheva M.D."/>
            <person name="Field M."/>
            <person name="Filatov D."/>
            <person name="Flegontova O."/>
            <person name="Gerasimov E."/>
            <person name="Jackson A.P."/>
            <person name="Kelly S."/>
            <person name="Opperdoes F."/>
            <person name="O'Reilly A."/>
            <person name="Votypka J."/>
            <person name="Yurchenko V."/>
            <person name="Lukes J."/>
        </authorList>
    </citation>
    <scope>NUCLEOTIDE SEQUENCE [LARGE SCALE GENOMIC DNA]</scope>
    <source>
        <strain evidence="2">H10</strain>
    </source>
</reference>
<dbReference type="Pfam" id="PF13516">
    <property type="entry name" value="LRR_6"/>
    <property type="match status" value="4"/>
</dbReference>
<proteinExistence type="predicted"/>
<dbReference type="RefSeq" id="XP_015662983.1">
    <property type="nucleotide sequence ID" value="XM_015797463.1"/>
</dbReference>
<dbReference type="AlphaFoldDB" id="A0A0N0VH75"/>
<dbReference type="PANTHER" id="PTHR24114">
    <property type="entry name" value="LEUCINE RICH REPEAT FAMILY PROTEIN"/>
    <property type="match status" value="1"/>
</dbReference>
<dbReference type="InterPro" id="IPR032675">
    <property type="entry name" value="LRR_dom_sf"/>
</dbReference>
<feature type="region of interest" description="Disordered" evidence="1">
    <location>
        <begin position="330"/>
        <end position="432"/>
    </location>
</feature>
<comment type="caution">
    <text evidence="2">The sequence shown here is derived from an EMBL/GenBank/DDBJ whole genome shotgun (WGS) entry which is preliminary data.</text>
</comment>
<keyword evidence="3" id="KW-1185">Reference proteome</keyword>
<gene>
    <name evidence="2" type="ORF">ABB37_01081</name>
</gene>
<evidence type="ECO:0000313" key="3">
    <source>
        <dbReference type="Proteomes" id="UP000037923"/>
    </source>
</evidence>
<dbReference type="OMA" id="YCSRRSG"/>
<dbReference type="Gene3D" id="3.80.10.10">
    <property type="entry name" value="Ribonuclease Inhibitor"/>
    <property type="match status" value="3"/>
</dbReference>
<dbReference type="SUPFAM" id="SSF52047">
    <property type="entry name" value="RNI-like"/>
    <property type="match status" value="2"/>
</dbReference>
<evidence type="ECO:0000256" key="1">
    <source>
        <dbReference type="SAM" id="MobiDB-lite"/>
    </source>
</evidence>
<dbReference type="VEuPathDB" id="TriTrypDB:LpyrH10_02_0550"/>
<evidence type="ECO:0000313" key="2">
    <source>
        <dbReference type="EMBL" id="KPA84544.1"/>
    </source>
</evidence>
<feature type="compositionally biased region" description="Acidic residues" evidence="1">
    <location>
        <begin position="341"/>
        <end position="362"/>
    </location>
</feature>
<organism evidence="2 3">
    <name type="scientific">Leptomonas pyrrhocoris</name>
    <name type="common">Firebug parasite</name>
    <dbReference type="NCBI Taxonomy" id="157538"/>
    <lineage>
        <taxon>Eukaryota</taxon>
        <taxon>Discoba</taxon>
        <taxon>Euglenozoa</taxon>
        <taxon>Kinetoplastea</taxon>
        <taxon>Metakinetoplastina</taxon>
        <taxon>Trypanosomatida</taxon>
        <taxon>Trypanosomatidae</taxon>
        <taxon>Leishmaniinae</taxon>
        <taxon>Leptomonas</taxon>
    </lineage>
</organism>
<name>A0A0N0VH75_LEPPY</name>
<dbReference type="GeneID" id="26901376"/>
<dbReference type="PANTHER" id="PTHR24114:SF2">
    <property type="entry name" value="F-BOX DOMAIN-CONTAINING PROTEIN-RELATED"/>
    <property type="match status" value="1"/>
</dbReference>
<feature type="compositionally biased region" description="Acidic residues" evidence="1">
    <location>
        <begin position="372"/>
        <end position="413"/>
    </location>
</feature>
<dbReference type="SMART" id="SM00368">
    <property type="entry name" value="LRR_RI"/>
    <property type="match status" value="8"/>
</dbReference>
<feature type="region of interest" description="Disordered" evidence="1">
    <location>
        <begin position="618"/>
        <end position="642"/>
    </location>
</feature>
<dbReference type="InterPro" id="IPR001611">
    <property type="entry name" value="Leu-rich_rpt"/>
</dbReference>
<dbReference type="Proteomes" id="UP000037923">
    <property type="component" value="Unassembled WGS sequence"/>
</dbReference>
<dbReference type="OrthoDB" id="333024at2759"/>
<dbReference type="EMBL" id="LGTL01000002">
    <property type="protein sequence ID" value="KPA84544.1"/>
    <property type="molecule type" value="Genomic_DNA"/>
</dbReference>
<sequence>MAERTWCPSLGPQRDNGSVLFGNTYFPAESYGQLLTEKTSAKRNAAVAANSDASARAISDSLAFSFQRHFHRFDAAVVASNANRLHWPSSSKLSALQFSSRPVPVDAAVCLNMRELPNLPTLPSQLAIPADSITELLSLLARRSTRRPSAIAADELTGLIGLPSINRANSMVEVFSGLVCSKLFLKRVQQLTICDASAGDGPSALADFARSALSLEALSLVNCVLHDDMAALMEALKDHEVKYLSLERSGIGCASTDAERETVLSSLSTYLKLNKFLTTLDLSYTNLDADGVSGLMSALTESDTQMLPQDMNETADVFDPSDLSERLDRAQFTGAKRKNDEEDSEGEGGEEEAEADGDDDENLSPSQVSSDDASENDDDADDNSEEDEEDEDAEDEDEDEYEDEDEEENEDKDEGQPNGNRKVSSRKSRRTLARERLRAERQRLKQLQRQMKQLVQLETRERRTLMEEYLFAALEVVTGNSVTITKCYVEEKQKAKELYCSRRSGWSHLQELLLRGNCLGDAGAKHIALVLREDVPLSEDETQERQEAADAKRDTLGADFGASRANISVEEAVAWRVLRQTAENEFSKIGALHDETAMSEVADADEEDEYAKEAPPVVLTNVENGRRSGGGADDAAPNDDDADELLAEEKKAWEEWVAEGLPQVMVESVKKGMRSISLLDLGSCQIGRKGLEALADVLRTNTVLESLCLRHNPIGGGVTAKSVAGHRDAASAVSASFVRFVEMLGVNKSLRTLDLGYCQLGPDHVRALATALRDNPVLVTLGLEGNQFGVDEAHSLKQHAHSYLYALWMAAAQPGSALRHLHMSHNSVALCLWSEETAALAAACGQLSSLSLSHVGLQASHLQLWSEALRQGSGAHHPTVRVLQLARNELAGEAGGAALGSLLQHFTLLEELSLDDTPLLGSAGVAAALEHLPTTMRRLSCGGVGLTEPFVGAAPSPVIPLPVTERLTSLMLCDVEAPTAETLAAWTTHLAEAAKNLQYLSLWARGMAGKENEVLSYFVDLAQMCPSLLYVDSGFQPQFRASASGGKHFVSLEKLLLPRRTSLSK</sequence>
<dbReference type="InterPro" id="IPR052394">
    <property type="entry name" value="LRR-containing"/>
</dbReference>